<dbReference type="AlphaFoldDB" id="A0A0H5APK6"/>
<organism evidence="1 2">
    <name type="scientific">Pseudomonas trivialis</name>
    <dbReference type="NCBI Taxonomy" id="200450"/>
    <lineage>
        <taxon>Bacteria</taxon>
        <taxon>Pseudomonadati</taxon>
        <taxon>Pseudomonadota</taxon>
        <taxon>Gammaproteobacteria</taxon>
        <taxon>Pseudomonadales</taxon>
        <taxon>Pseudomonadaceae</taxon>
        <taxon>Pseudomonas</taxon>
    </lineage>
</organism>
<sequence length="154" mass="16637">MAYIKFEGLPEGTEYRLVVEGLAKYGLEVTHEPDLDPSGMHDAKFKIAEGSWARLKSVGREEMIAKLLAGAMEAGCRFDPARTDAAGESDLLRVRLITPSVEGISDRDMLPSFAFEVPLLYADAAPPPAAPPLVEAPPRGSAAWAKKVAFVLVR</sequence>
<protein>
    <submittedName>
        <fullName evidence="1">Uncharacterized protein</fullName>
    </submittedName>
</protein>
<reference evidence="1 2" key="1">
    <citation type="journal article" date="2015" name="Genome Announc.">
        <title>Complete Genome Sequence of the Rhizobacterium Pseudomonas trivialis Strain IHBB745 with Multiple Plant Growth-Promoting Activities and Tolerance to Desiccation and Alkalinity.</title>
        <authorList>
            <person name="Gulati A."/>
            <person name="Swarnkar M.K."/>
            <person name="Vyas P."/>
            <person name="Rahi P."/>
            <person name="Thakur R."/>
            <person name="Thakur N."/>
            <person name="Singh A.K."/>
        </authorList>
    </citation>
    <scope>NUCLEOTIDE SEQUENCE [LARGE SCALE GENOMIC DNA]</scope>
    <source>
        <strain evidence="2">745</strain>
    </source>
</reference>
<reference evidence="2" key="2">
    <citation type="submission" date="2015-05" db="EMBL/GenBank/DDBJ databases">
        <authorList>
            <person name="Swarnkar M.K."/>
            <person name="Vyas P."/>
            <person name="Rahi P."/>
            <person name="Thakur R."/>
            <person name="Thakur N."/>
            <person name="Singh A.K."/>
            <person name="Gulati A."/>
        </authorList>
    </citation>
    <scope>NUCLEOTIDE SEQUENCE [LARGE SCALE GENOMIC DNA]</scope>
    <source>
        <strain evidence="2">745</strain>
    </source>
</reference>
<evidence type="ECO:0000313" key="2">
    <source>
        <dbReference type="Proteomes" id="UP000036608"/>
    </source>
</evidence>
<dbReference type="KEGG" id="ptv:AA957_08575"/>
<dbReference type="Proteomes" id="UP000036608">
    <property type="component" value="Chromosome"/>
</dbReference>
<proteinExistence type="predicted"/>
<dbReference type="EMBL" id="CP011507">
    <property type="protein sequence ID" value="AKS06157.1"/>
    <property type="molecule type" value="Genomic_DNA"/>
</dbReference>
<dbReference type="PATRIC" id="fig|200450.3.peg.1781"/>
<evidence type="ECO:0000313" key="1">
    <source>
        <dbReference type="EMBL" id="AKS06157.1"/>
    </source>
</evidence>
<accession>A0A0H5APK6</accession>
<gene>
    <name evidence="1" type="ORF">AA957_08575</name>
</gene>
<name>A0A0H5APK6_9PSED</name>